<organism evidence="1">
    <name type="scientific">Oppiella nova</name>
    <dbReference type="NCBI Taxonomy" id="334625"/>
    <lineage>
        <taxon>Eukaryota</taxon>
        <taxon>Metazoa</taxon>
        <taxon>Ecdysozoa</taxon>
        <taxon>Arthropoda</taxon>
        <taxon>Chelicerata</taxon>
        <taxon>Arachnida</taxon>
        <taxon>Acari</taxon>
        <taxon>Acariformes</taxon>
        <taxon>Sarcoptiformes</taxon>
        <taxon>Oribatida</taxon>
        <taxon>Brachypylina</taxon>
        <taxon>Oppioidea</taxon>
        <taxon>Oppiidae</taxon>
        <taxon>Oppiella</taxon>
    </lineage>
</organism>
<proteinExistence type="predicted"/>
<evidence type="ECO:0000313" key="2">
    <source>
        <dbReference type="Proteomes" id="UP000728032"/>
    </source>
</evidence>
<reference evidence="1" key="1">
    <citation type="submission" date="2020-11" db="EMBL/GenBank/DDBJ databases">
        <authorList>
            <person name="Tran Van P."/>
        </authorList>
    </citation>
    <scope>NUCLEOTIDE SEQUENCE</scope>
</reference>
<name>A0A7R9R004_9ACAR</name>
<dbReference type="AlphaFoldDB" id="A0A7R9R004"/>
<feature type="non-terminal residue" evidence="1">
    <location>
        <position position="1"/>
    </location>
</feature>
<dbReference type="Proteomes" id="UP000728032">
    <property type="component" value="Unassembled WGS sequence"/>
</dbReference>
<gene>
    <name evidence="1" type="ORF">ONB1V03_LOCUS21382</name>
</gene>
<evidence type="ECO:0000313" key="1">
    <source>
        <dbReference type="EMBL" id="CAD7664824.1"/>
    </source>
</evidence>
<keyword evidence="2" id="KW-1185">Reference proteome</keyword>
<accession>A0A7R9R004</accession>
<sequence>HLKLVPDHWCAVQELANFSHGEQHRFVRPVVRHSNNTEDVVRDSCHMFDVDYRQVLNDLRLPQVNASVKCHKSKLSVKKCDDGWVYDRSYYWDSFSIHFDFVCEHSHRFNIILTIRTIASICGTPIFGLIADL</sequence>
<protein>
    <submittedName>
        <fullName evidence="1">Uncharacterized protein</fullName>
    </submittedName>
</protein>
<dbReference type="EMBL" id="CAJPVJ010041312">
    <property type="protein sequence ID" value="CAG2181961.1"/>
    <property type="molecule type" value="Genomic_DNA"/>
</dbReference>
<dbReference type="EMBL" id="OC956137">
    <property type="protein sequence ID" value="CAD7664824.1"/>
    <property type="molecule type" value="Genomic_DNA"/>
</dbReference>
<dbReference type="OrthoDB" id="6494424at2759"/>